<protein>
    <submittedName>
        <fullName evidence="3">P44/Msp2 family outer membrane protein</fullName>
    </submittedName>
</protein>
<evidence type="ECO:0000313" key="3">
    <source>
        <dbReference type="EMBL" id="UTO56688.1"/>
    </source>
</evidence>
<dbReference type="InterPro" id="IPR002566">
    <property type="entry name" value="Msp4_OMP-like"/>
</dbReference>
<proteinExistence type="predicted"/>
<dbReference type="InterPro" id="IPR011250">
    <property type="entry name" value="OMP/PagP_B-barrel"/>
</dbReference>
<sequence>MGCKTFFAIKVTLVALLFSSCASSSTLLYSSSCNNVNSNVIIDRAYIYAQHRLGVPQFRKFSIEEMLYPTSNVMGLSKSFTGNLSVSNMFNGNGTSPFTSDYVPTYNISKVSFGGGIGYLVKEYLRLELEAFYESFDLNDDDYLHKDYKYFALIRHDNKKVIIENQGLKSGSILLNVCYDALNSTLKQYNIFPYFCAGAGAGLVNFLDSNSVKLAYQGKSGISFIINSHVVISLGAYYHGVIGNRFSNLPTMHKEDLNAGKVFAESTLSISYFGTEFGVRFNL</sequence>
<feature type="chain" id="PRO_5047036820" evidence="1">
    <location>
        <begin position="25"/>
        <end position="283"/>
    </location>
</feature>
<evidence type="ECO:0000259" key="2">
    <source>
        <dbReference type="Pfam" id="PF01617"/>
    </source>
</evidence>
<evidence type="ECO:0000313" key="4">
    <source>
        <dbReference type="Proteomes" id="UP001059985"/>
    </source>
</evidence>
<keyword evidence="4" id="KW-1185">Reference proteome</keyword>
<dbReference type="Proteomes" id="UP001059985">
    <property type="component" value="Chromosome"/>
</dbReference>
<feature type="signal peptide" evidence="1">
    <location>
        <begin position="1"/>
        <end position="24"/>
    </location>
</feature>
<keyword evidence="1" id="KW-0732">Signal</keyword>
<organism evidence="3 4">
    <name type="scientific">Neoehrlichia mikurensis</name>
    <dbReference type="NCBI Taxonomy" id="89586"/>
    <lineage>
        <taxon>Bacteria</taxon>
        <taxon>Pseudomonadati</taxon>
        <taxon>Pseudomonadota</taxon>
        <taxon>Alphaproteobacteria</taxon>
        <taxon>Rickettsiales</taxon>
        <taxon>Anaplasmataceae</taxon>
        <taxon>Candidatus Neoehrlichia</taxon>
    </lineage>
</organism>
<reference evidence="3 4" key="1">
    <citation type="journal article" date="2022" name="Microorganisms">
        <title>Assembly and Comparison of Ca. Neoehrlichia mikurensis Genomes.</title>
        <authorList>
            <person name="Azagi T."/>
            <person name="Dirks R.P."/>
            <person name="Yebra-Pimentel E.S."/>
            <person name="Schaap P.J."/>
            <person name="Koehorst J.J."/>
            <person name="Esser H.J."/>
            <person name="Sprong H."/>
        </authorList>
    </citation>
    <scope>NUCLEOTIDE SEQUENCE [LARGE SCALE GENOMIC DNA]</scope>
    <source>
        <strain evidence="3">18-2804</strain>
    </source>
</reference>
<dbReference type="SUPFAM" id="SSF56925">
    <property type="entry name" value="OMPA-like"/>
    <property type="match status" value="1"/>
</dbReference>
<gene>
    <name evidence="3" type="ORF">LUA81_01685</name>
</gene>
<dbReference type="EMBL" id="CP089285">
    <property type="protein sequence ID" value="UTO56688.1"/>
    <property type="molecule type" value="Genomic_DNA"/>
</dbReference>
<dbReference type="Pfam" id="PF01617">
    <property type="entry name" value="Surface_Ag_2"/>
    <property type="match status" value="1"/>
</dbReference>
<name>A0ABY5F1E2_9RICK</name>
<feature type="domain" description="Msp4/OMP-like" evidence="2">
    <location>
        <begin position="46"/>
        <end position="283"/>
    </location>
</feature>
<dbReference type="PROSITE" id="PS51257">
    <property type="entry name" value="PROKAR_LIPOPROTEIN"/>
    <property type="match status" value="1"/>
</dbReference>
<evidence type="ECO:0000256" key="1">
    <source>
        <dbReference type="SAM" id="SignalP"/>
    </source>
</evidence>
<dbReference type="RefSeq" id="WP_254841955.1">
    <property type="nucleotide sequence ID" value="NZ_CP089285.1"/>
</dbReference>
<dbReference type="Gene3D" id="2.40.160.20">
    <property type="match status" value="1"/>
</dbReference>
<accession>A0ABY5F1E2</accession>